<accession>A0A1I7YUL3</accession>
<evidence type="ECO:0000313" key="4">
    <source>
        <dbReference type="WBParaSite" id="L893_g19884.t1"/>
    </source>
</evidence>
<keyword evidence="3" id="KW-1185">Reference proteome</keyword>
<evidence type="ECO:0000256" key="2">
    <source>
        <dbReference type="SAM" id="SignalP"/>
    </source>
</evidence>
<organism evidence="3 4">
    <name type="scientific">Steinernema glaseri</name>
    <dbReference type="NCBI Taxonomy" id="37863"/>
    <lineage>
        <taxon>Eukaryota</taxon>
        <taxon>Metazoa</taxon>
        <taxon>Ecdysozoa</taxon>
        <taxon>Nematoda</taxon>
        <taxon>Chromadorea</taxon>
        <taxon>Rhabditida</taxon>
        <taxon>Tylenchina</taxon>
        <taxon>Panagrolaimomorpha</taxon>
        <taxon>Strongyloidoidea</taxon>
        <taxon>Steinernematidae</taxon>
        <taxon>Steinernema</taxon>
    </lineage>
</organism>
<feature type="coiled-coil region" evidence="1">
    <location>
        <begin position="124"/>
        <end position="200"/>
    </location>
</feature>
<feature type="chain" id="PRO_5009312608" evidence="2">
    <location>
        <begin position="19"/>
        <end position="286"/>
    </location>
</feature>
<sequence length="286" mass="32791">MPSLRLVIFVAFFGLCAAQKLAGPKQIPQPQPQQLSKLETFLKNMEKGVPKERNDYKTYRNYYPSYGYPVLPYPILPGAIVEQKPQDTDSRIYFLEAQLDAAHKHIEALKKAHANHDQAHQSIVERLEAQIVAGRKKHAELEENIAGMKATIETMQRRADIDFDLIRQLAQIIITFEDQSRELTNEVFELQDKLVSAEEHHSAQLSAFKNVLNMATTLIGKFEIEHEKAHKDAMILSQDYKIKKKPLELAAKLVDYYKKLGEKEDEGKEVKNSYYTELSNLVAPIR</sequence>
<feature type="signal peptide" evidence="2">
    <location>
        <begin position="1"/>
        <end position="18"/>
    </location>
</feature>
<keyword evidence="1" id="KW-0175">Coiled coil</keyword>
<dbReference type="AlphaFoldDB" id="A0A1I7YUL3"/>
<reference evidence="4" key="1">
    <citation type="submission" date="2016-11" db="UniProtKB">
        <authorList>
            <consortium name="WormBaseParasite"/>
        </authorList>
    </citation>
    <scope>IDENTIFICATION</scope>
</reference>
<dbReference type="Proteomes" id="UP000095287">
    <property type="component" value="Unplaced"/>
</dbReference>
<proteinExistence type="predicted"/>
<evidence type="ECO:0000313" key="3">
    <source>
        <dbReference type="Proteomes" id="UP000095287"/>
    </source>
</evidence>
<keyword evidence="2" id="KW-0732">Signal</keyword>
<dbReference type="WBParaSite" id="L893_g19884.t1">
    <property type="protein sequence ID" value="L893_g19884.t1"/>
    <property type="gene ID" value="L893_g19884"/>
</dbReference>
<evidence type="ECO:0000256" key="1">
    <source>
        <dbReference type="SAM" id="Coils"/>
    </source>
</evidence>
<name>A0A1I7YUL3_9BILA</name>
<protein>
    <submittedName>
        <fullName evidence="4">DUF148 domain-containing protein</fullName>
    </submittedName>
</protein>